<protein>
    <submittedName>
        <fullName evidence="2">Uncharacterized protein</fullName>
    </submittedName>
</protein>
<feature type="compositionally biased region" description="Polar residues" evidence="1">
    <location>
        <begin position="1"/>
        <end position="16"/>
    </location>
</feature>
<gene>
    <name evidence="2" type="ORF">SPARVUS_LOCUS1666449</name>
</gene>
<reference evidence="2" key="1">
    <citation type="submission" date="2023-05" db="EMBL/GenBank/DDBJ databases">
        <authorList>
            <person name="Stuckert A."/>
        </authorList>
    </citation>
    <scope>NUCLEOTIDE SEQUENCE</scope>
</reference>
<accession>A0ABN9AWQ9</accession>
<feature type="compositionally biased region" description="Basic and acidic residues" evidence="1">
    <location>
        <begin position="22"/>
        <end position="31"/>
    </location>
</feature>
<sequence>MQSGNYHSPGNCQTHTRPLDFQTEKQRKRALESTCTDPTLSHFTYVELLLFPVDSTLL</sequence>
<evidence type="ECO:0000313" key="3">
    <source>
        <dbReference type="Proteomes" id="UP001162483"/>
    </source>
</evidence>
<comment type="caution">
    <text evidence="2">The sequence shown here is derived from an EMBL/GenBank/DDBJ whole genome shotgun (WGS) entry which is preliminary data.</text>
</comment>
<evidence type="ECO:0000313" key="2">
    <source>
        <dbReference type="EMBL" id="CAI9539924.1"/>
    </source>
</evidence>
<dbReference type="EMBL" id="CATNWA010001354">
    <property type="protein sequence ID" value="CAI9539924.1"/>
    <property type="molecule type" value="Genomic_DNA"/>
</dbReference>
<name>A0ABN9AWQ9_9NEOB</name>
<dbReference type="Proteomes" id="UP001162483">
    <property type="component" value="Unassembled WGS sequence"/>
</dbReference>
<evidence type="ECO:0000256" key="1">
    <source>
        <dbReference type="SAM" id="MobiDB-lite"/>
    </source>
</evidence>
<keyword evidence="3" id="KW-1185">Reference proteome</keyword>
<proteinExistence type="predicted"/>
<feature type="region of interest" description="Disordered" evidence="1">
    <location>
        <begin position="1"/>
        <end position="33"/>
    </location>
</feature>
<organism evidence="2 3">
    <name type="scientific">Staurois parvus</name>
    <dbReference type="NCBI Taxonomy" id="386267"/>
    <lineage>
        <taxon>Eukaryota</taxon>
        <taxon>Metazoa</taxon>
        <taxon>Chordata</taxon>
        <taxon>Craniata</taxon>
        <taxon>Vertebrata</taxon>
        <taxon>Euteleostomi</taxon>
        <taxon>Amphibia</taxon>
        <taxon>Batrachia</taxon>
        <taxon>Anura</taxon>
        <taxon>Neobatrachia</taxon>
        <taxon>Ranoidea</taxon>
        <taxon>Ranidae</taxon>
        <taxon>Staurois</taxon>
    </lineage>
</organism>